<dbReference type="SMART" id="SM00220">
    <property type="entry name" value="S_TKc"/>
    <property type="match status" value="1"/>
</dbReference>
<name>A0ABR2GTK8_9EUKA</name>
<dbReference type="PROSITE" id="PS50011">
    <property type="entry name" value="PROTEIN_KINASE_DOM"/>
    <property type="match status" value="1"/>
</dbReference>
<dbReference type="PANTHER" id="PTHR24362">
    <property type="entry name" value="SERINE/THREONINE-PROTEIN KINASE NEK"/>
    <property type="match status" value="1"/>
</dbReference>
<dbReference type="PROSITE" id="PS00108">
    <property type="entry name" value="PROTEIN_KINASE_ST"/>
    <property type="match status" value="1"/>
</dbReference>
<dbReference type="InterPro" id="IPR011009">
    <property type="entry name" value="Kinase-like_dom_sf"/>
</dbReference>
<sequence length="243" mass="27401">MPKLIDYYQQILQATDYIHSIKIAHRDIKPQNILFDIHNRPKLADFGLAEFFRSSQGEKLRFGGSIPYMAPELIKLNEFSPEAVDVWALGITFFQMATGSLPWVSNSIQAEIVSGFICFPSDLDEQVLYLLKKMLHPDPSRRPTCKQLLQFPIFNTNSNSESNQQPTPLMHLKQVSYFSPLSSSKKLGQISSSSSLINTNKSKRRIKASGSSVFFKKRVSLSYTFSDHGSEVNSDNGSDSLLK</sequence>
<feature type="domain" description="Protein kinase" evidence="1">
    <location>
        <begin position="1"/>
        <end position="154"/>
    </location>
</feature>
<keyword evidence="3" id="KW-1185">Reference proteome</keyword>
<evidence type="ECO:0000313" key="3">
    <source>
        <dbReference type="Proteomes" id="UP001470230"/>
    </source>
</evidence>
<accession>A0ABR2GTK8</accession>
<evidence type="ECO:0000259" key="1">
    <source>
        <dbReference type="PROSITE" id="PS50011"/>
    </source>
</evidence>
<gene>
    <name evidence="2" type="ORF">M9Y10_036713</name>
</gene>
<dbReference type="Proteomes" id="UP001470230">
    <property type="component" value="Unassembled WGS sequence"/>
</dbReference>
<dbReference type="Gene3D" id="1.10.510.10">
    <property type="entry name" value="Transferase(Phosphotransferase) domain 1"/>
    <property type="match status" value="1"/>
</dbReference>
<dbReference type="SUPFAM" id="SSF56112">
    <property type="entry name" value="Protein kinase-like (PK-like)"/>
    <property type="match status" value="1"/>
</dbReference>
<reference evidence="2 3" key="1">
    <citation type="submission" date="2024-04" db="EMBL/GenBank/DDBJ databases">
        <title>Tritrichomonas musculus Genome.</title>
        <authorList>
            <person name="Alves-Ferreira E."/>
            <person name="Grigg M."/>
            <person name="Lorenzi H."/>
            <person name="Galac M."/>
        </authorList>
    </citation>
    <scope>NUCLEOTIDE SEQUENCE [LARGE SCALE GENOMIC DNA]</scope>
    <source>
        <strain evidence="2 3">EAF2021</strain>
    </source>
</reference>
<dbReference type="PANTHER" id="PTHR24362:SF309">
    <property type="entry name" value="PROTEIN KINASE DOMAIN-CONTAINING PROTEIN"/>
    <property type="match status" value="1"/>
</dbReference>
<dbReference type="InterPro" id="IPR000719">
    <property type="entry name" value="Prot_kinase_dom"/>
</dbReference>
<evidence type="ECO:0000313" key="2">
    <source>
        <dbReference type="EMBL" id="KAK8837283.1"/>
    </source>
</evidence>
<organism evidence="2 3">
    <name type="scientific">Tritrichomonas musculus</name>
    <dbReference type="NCBI Taxonomy" id="1915356"/>
    <lineage>
        <taxon>Eukaryota</taxon>
        <taxon>Metamonada</taxon>
        <taxon>Parabasalia</taxon>
        <taxon>Tritrichomonadida</taxon>
        <taxon>Tritrichomonadidae</taxon>
        <taxon>Tritrichomonas</taxon>
    </lineage>
</organism>
<dbReference type="InterPro" id="IPR008271">
    <property type="entry name" value="Ser/Thr_kinase_AS"/>
</dbReference>
<dbReference type="Pfam" id="PF00069">
    <property type="entry name" value="Pkinase"/>
    <property type="match status" value="1"/>
</dbReference>
<protein>
    <recommendedName>
        <fullName evidence="1">Protein kinase domain-containing protein</fullName>
    </recommendedName>
</protein>
<dbReference type="EMBL" id="JAPFFF010000060">
    <property type="protein sequence ID" value="KAK8837283.1"/>
    <property type="molecule type" value="Genomic_DNA"/>
</dbReference>
<comment type="caution">
    <text evidence="2">The sequence shown here is derived from an EMBL/GenBank/DDBJ whole genome shotgun (WGS) entry which is preliminary data.</text>
</comment>
<proteinExistence type="predicted"/>